<evidence type="ECO:0000313" key="5">
    <source>
        <dbReference type="EMBL" id="HDN84610.1"/>
    </source>
</evidence>
<dbReference type="PANTHER" id="PTHR42781:SF4">
    <property type="entry name" value="SPERMIDINE_PUTRESCINE IMPORT ATP-BINDING PROTEIN POTA"/>
    <property type="match status" value="1"/>
</dbReference>
<gene>
    <name evidence="5" type="ORF">ENG47_02475</name>
</gene>
<evidence type="ECO:0000256" key="1">
    <source>
        <dbReference type="ARBA" id="ARBA00022448"/>
    </source>
</evidence>
<dbReference type="GO" id="GO:0140359">
    <property type="term" value="F:ABC-type transporter activity"/>
    <property type="evidence" value="ECO:0007669"/>
    <property type="project" value="UniProtKB-ARBA"/>
</dbReference>
<dbReference type="InterPro" id="IPR003439">
    <property type="entry name" value="ABC_transporter-like_ATP-bd"/>
</dbReference>
<dbReference type="InterPro" id="IPR013611">
    <property type="entry name" value="Transp-assoc_OB_typ2"/>
</dbReference>
<dbReference type="InterPro" id="IPR027417">
    <property type="entry name" value="P-loop_NTPase"/>
</dbReference>
<dbReference type="InterPro" id="IPR017871">
    <property type="entry name" value="ABC_transporter-like_CS"/>
</dbReference>
<dbReference type="Gene3D" id="3.40.50.300">
    <property type="entry name" value="P-loop containing nucleotide triphosphate hydrolases"/>
    <property type="match status" value="1"/>
</dbReference>
<proteinExistence type="predicted"/>
<dbReference type="Proteomes" id="UP000885660">
    <property type="component" value="Unassembled WGS sequence"/>
</dbReference>
<dbReference type="EMBL" id="DRBC01000145">
    <property type="protein sequence ID" value="HDN84610.1"/>
    <property type="molecule type" value="Genomic_DNA"/>
</dbReference>
<keyword evidence="1" id="KW-0813">Transport</keyword>
<dbReference type="InterPro" id="IPR003593">
    <property type="entry name" value="AAA+_ATPase"/>
</dbReference>
<dbReference type="InterPro" id="IPR008995">
    <property type="entry name" value="Mo/tungstate-bd_C_term_dom"/>
</dbReference>
<dbReference type="Gene3D" id="2.40.50.100">
    <property type="match status" value="1"/>
</dbReference>
<keyword evidence="3 5" id="KW-0067">ATP-binding</keyword>
<dbReference type="GO" id="GO:0043190">
    <property type="term" value="C:ATP-binding cassette (ABC) transporter complex"/>
    <property type="evidence" value="ECO:0007669"/>
    <property type="project" value="InterPro"/>
</dbReference>
<dbReference type="SUPFAM" id="SSF52540">
    <property type="entry name" value="P-loop containing nucleoside triphosphate hydrolases"/>
    <property type="match status" value="1"/>
</dbReference>
<dbReference type="SUPFAM" id="SSF50331">
    <property type="entry name" value="MOP-like"/>
    <property type="match status" value="1"/>
</dbReference>
<organism evidence="5">
    <name type="scientific">Aerophobetes bacterium</name>
    <dbReference type="NCBI Taxonomy" id="2030807"/>
    <lineage>
        <taxon>Bacteria</taxon>
        <taxon>Candidatus Aerophobota</taxon>
    </lineage>
</organism>
<evidence type="ECO:0000256" key="2">
    <source>
        <dbReference type="ARBA" id="ARBA00022741"/>
    </source>
</evidence>
<accession>A0A7V0MZ50</accession>
<dbReference type="SMART" id="SM00382">
    <property type="entry name" value="AAA"/>
    <property type="match status" value="1"/>
</dbReference>
<dbReference type="PROSITE" id="PS00211">
    <property type="entry name" value="ABC_TRANSPORTER_1"/>
    <property type="match status" value="1"/>
</dbReference>
<name>A0A7V0MZ50_UNCAE</name>
<dbReference type="InterPro" id="IPR050093">
    <property type="entry name" value="ABC_SmlMolc_Importer"/>
</dbReference>
<dbReference type="GO" id="GO:0005524">
    <property type="term" value="F:ATP binding"/>
    <property type="evidence" value="ECO:0007669"/>
    <property type="project" value="UniProtKB-KW"/>
</dbReference>
<keyword evidence="2" id="KW-0547">Nucleotide-binding</keyword>
<reference evidence="5" key="1">
    <citation type="journal article" date="2020" name="mSystems">
        <title>Genome- and Community-Level Interaction Insights into Carbon Utilization and Element Cycling Functions of Hydrothermarchaeota in Hydrothermal Sediment.</title>
        <authorList>
            <person name="Zhou Z."/>
            <person name="Liu Y."/>
            <person name="Xu W."/>
            <person name="Pan J."/>
            <person name="Luo Z.H."/>
            <person name="Li M."/>
        </authorList>
    </citation>
    <scope>NUCLEOTIDE SEQUENCE [LARGE SCALE GENOMIC DNA]</scope>
    <source>
        <strain evidence="5">HyVt-219</strain>
    </source>
</reference>
<dbReference type="PROSITE" id="PS50893">
    <property type="entry name" value="ABC_TRANSPORTER_2"/>
    <property type="match status" value="1"/>
</dbReference>
<comment type="caution">
    <text evidence="5">The sequence shown here is derived from an EMBL/GenBank/DDBJ whole genome shotgun (WGS) entry which is preliminary data.</text>
</comment>
<sequence length="365" mass="40996">MEKGDRRMSYVCLKNVSKSFGSTLAIDNISLDIQEGKFTTLLGPSGCGKTTTLRIIAGIYSPDSGEVIIGGRRVNDIPSHLRDTAMVFQEYALFPHMNVYENVSYGLKRRKVPQREIDKKVQHILKLVGLEGYGNRSITQLSGGEQQRVALARALVVEPQVLLLDEPLSNLDAKLRIRVRSELREIQESIGKTTIYVTHDQEEALSISDTIVVMNAGKVIQVGSPQEVYYQPRDRFVADFVGIANFIEGSINHVSSEEILLDIGVGEILLKKKSPNKFQLAEKVTLVVRPEYIYFSKERESEKIGIFQGIIKASSFMGEIIRYRIQVKEMEWIVDMPSVNSAGYPLGSKIWVKIDPSKVHILPKE</sequence>
<dbReference type="GO" id="GO:0016887">
    <property type="term" value="F:ATP hydrolysis activity"/>
    <property type="evidence" value="ECO:0007669"/>
    <property type="project" value="InterPro"/>
</dbReference>
<feature type="domain" description="ABC transporter" evidence="4">
    <location>
        <begin position="11"/>
        <end position="241"/>
    </location>
</feature>
<dbReference type="PANTHER" id="PTHR42781">
    <property type="entry name" value="SPERMIDINE/PUTRESCINE IMPORT ATP-BINDING PROTEIN POTA"/>
    <property type="match status" value="1"/>
</dbReference>
<dbReference type="Pfam" id="PF00005">
    <property type="entry name" value="ABC_tran"/>
    <property type="match status" value="1"/>
</dbReference>
<dbReference type="FunFam" id="3.40.50.300:FF:000042">
    <property type="entry name" value="Maltose/maltodextrin ABC transporter, ATP-binding protein"/>
    <property type="match status" value="1"/>
</dbReference>
<dbReference type="AlphaFoldDB" id="A0A7V0MZ50"/>
<protein>
    <submittedName>
        <fullName evidence="5">ABC transporter ATP-binding protein</fullName>
    </submittedName>
</protein>
<evidence type="ECO:0000256" key="3">
    <source>
        <dbReference type="ARBA" id="ARBA00022840"/>
    </source>
</evidence>
<dbReference type="Pfam" id="PF08402">
    <property type="entry name" value="TOBE_2"/>
    <property type="match status" value="1"/>
</dbReference>
<evidence type="ECO:0000259" key="4">
    <source>
        <dbReference type="PROSITE" id="PS50893"/>
    </source>
</evidence>